<dbReference type="Pfam" id="PF02837">
    <property type="entry name" value="Glyco_hydro_2_N"/>
    <property type="match status" value="1"/>
</dbReference>
<evidence type="ECO:0000313" key="8">
    <source>
        <dbReference type="EMBL" id="MBP1042721.1"/>
    </source>
</evidence>
<dbReference type="Pfam" id="PF02836">
    <property type="entry name" value="Glyco_hydro_2_C"/>
    <property type="match status" value="1"/>
</dbReference>
<name>A0A940PAQ5_9ENTE</name>
<dbReference type="Gene3D" id="2.60.120.260">
    <property type="entry name" value="Galactose-binding domain-like"/>
    <property type="match status" value="1"/>
</dbReference>
<evidence type="ECO:0000256" key="1">
    <source>
        <dbReference type="ARBA" id="ARBA00001412"/>
    </source>
</evidence>
<dbReference type="GO" id="GO:0004565">
    <property type="term" value="F:beta-galactosidase activity"/>
    <property type="evidence" value="ECO:0007669"/>
    <property type="project" value="UniProtKB-EC"/>
</dbReference>
<dbReference type="InterPro" id="IPR036156">
    <property type="entry name" value="Beta-gal/glucu_dom_sf"/>
</dbReference>
<dbReference type="PRINTS" id="PR00132">
    <property type="entry name" value="GLHYDRLASE2"/>
</dbReference>
<dbReference type="InterPro" id="IPR006103">
    <property type="entry name" value="Glyco_hydro_2_cat"/>
</dbReference>
<evidence type="ECO:0000256" key="3">
    <source>
        <dbReference type="ARBA" id="ARBA00012756"/>
    </source>
</evidence>
<dbReference type="SUPFAM" id="SSF49785">
    <property type="entry name" value="Galactose-binding domain-like"/>
    <property type="match status" value="1"/>
</dbReference>
<dbReference type="InterPro" id="IPR017853">
    <property type="entry name" value="GH"/>
</dbReference>
<dbReference type="Pfam" id="PF02929">
    <property type="entry name" value="Bgal_small_N"/>
    <property type="match status" value="1"/>
</dbReference>
<dbReference type="RefSeq" id="WP_209530152.1">
    <property type="nucleotide sequence ID" value="NZ_JAEEGA010000011.1"/>
</dbReference>
<keyword evidence="9" id="KW-1185">Reference proteome</keyword>
<dbReference type="InterPro" id="IPR032312">
    <property type="entry name" value="LacZ_4"/>
</dbReference>
<organism evidence="8 9">
    <name type="scientific">Vagococcus allomyrinae</name>
    <dbReference type="NCBI Taxonomy" id="2794353"/>
    <lineage>
        <taxon>Bacteria</taxon>
        <taxon>Bacillati</taxon>
        <taxon>Bacillota</taxon>
        <taxon>Bacilli</taxon>
        <taxon>Lactobacillales</taxon>
        <taxon>Enterococcaceae</taxon>
        <taxon>Vagococcus</taxon>
    </lineage>
</organism>
<comment type="catalytic activity">
    <reaction evidence="1">
        <text>Hydrolysis of terminal non-reducing beta-D-galactose residues in beta-D-galactosides.</text>
        <dbReference type="EC" id="3.2.1.23"/>
    </reaction>
</comment>
<dbReference type="Proteomes" id="UP000674938">
    <property type="component" value="Unassembled WGS sequence"/>
</dbReference>
<dbReference type="Gene3D" id="2.60.40.10">
    <property type="entry name" value="Immunoglobulins"/>
    <property type="match status" value="2"/>
</dbReference>
<reference evidence="8" key="1">
    <citation type="submission" date="2020-12" db="EMBL/GenBank/DDBJ databases">
        <title>Vagococcus allomyrinae sp. nov. and Enterococcus lavae sp. nov., isolated from the larvae of Allomyrina dichotoma.</title>
        <authorList>
            <person name="Lee S.D."/>
        </authorList>
    </citation>
    <scope>NUCLEOTIDE SEQUENCE</scope>
    <source>
        <strain evidence="8">BWB3-3</strain>
    </source>
</reference>
<dbReference type="InterPro" id="IPR006101">
    <property type="entry name" value="Glyco_hydro_2"/>
</dbReference>
<sequence length="945" mass="108259">MRERNMPLRSRFNYYQNLASALAYNEEQSDYYTTLAGEWQFLFLKSPQDTPDAFIQGAYNSLEWDKIQVPSQLEFAGYGQPIYANIDYPFPVDPPYVPYENPTGLYYRKFSYNKQLDQQILRFDGVESTFEVWLNQQYLGKGQGSRLMTEFDISEMLKEGENELAVRVSKWSVGSYLEDQDMWWLSGIMRDVSIVEEGEINDLKITPFSKGDNWFIDVAMSVETAASFKSHLYFQGERVSQYKLGPQAAIEVVDPLLWNQETPNLYCLVIELNQELFIPIRFGLREIQMIDQLMCLNGLPILFNGVNRHEFHPKKGRCLSRADIWAELCQIKRYHINAIRTAHYPNTPYFYDVCDELGLLVIDECDIETHGFPEETTPAKDPFWQSEFIARGLRMVHRDYNHPSIVIWSLGNESHFGENFVAMAAAIRKLDSSRLLHYEGDRHCQVTDMYSTMYSSLAELEKRASQKITKKPHILCEYAHAMGNGPGNLQDYQELFNLYDSLQGGFIWEWKDHGIYNEEQQNYLYGGCFNESVHDGDFVLDGLVLPDGTPSPGLLEYRQVIQPVSFHYNQGQLLIRNKYDHQPLKDLRVKIEVVTQQGVVLTEEQPLSLIEPGGYSQVMAIDCPNVVTGYLTVSLIVEQGTAIFPKETVFAQDQFAFSSSQPVKDELEVVETRHDLTISGSAFTLSFNKNTGNLASFVKGNRELLASELAFSLSRMTISNDVEVQKSWHDDYLDELYTRSESFDFVVDRGTVILFVNQSICPPVASWGVKIRMEIWVNDQGISYQVRGWFEGEKPAELPRIGWELPLLEPVTQIAWFGKGPGESYPDSQQHTLIGHYRLSAKEWRFPYIIPQETGNRSEVSQSKLSLDNGQELLLSSVGKFNLNVIDLVKEQNQRYRHLEEKAVENRGIRIDLAVRGLGSNSCGPVPLPKDTVYSTPFTGQFTIA</sequence>
<dbReference type="SUPFAM" id="SSF74650">
    <property type="entry name" value="Galactose mutarotase-like"/>
    <property type="match status" value="1"/>
</dbReference>
<dbReference type="InterPro" id="IPR050347">
    <property type="entry name" value="Bact_Beta-galactosidase"/>
</dbReference>
<comment type="caution">
    <text evidence="8">The sequence shown here is derived from an EMBL/GenBank/DDBJ whole genome shotgun (WGS) entry which is preliminary data.</text>
</comment>
<evidence type="ECO:0000256" key="4">
    <source>
        <dbReference type="ARBA" id="ARBA00022801"/>
    </source>
</evidence>
<protein>
    <recommendedName>
        <fullName evidence="3">beta-galactosidase</fullName>
        <ecNumber evidence="3">3.2.1.23</ecNumber>
    </recommendedName>
    <alternativeName>
        <fullName evidence="6">Lactase</fullName>
    </alternativeName>
</protein>
<dbReference type="AlphaFoldDB" id="A0A940PAQ5"/>
<dbReference type="InterPro" id="IPR014718">
    <property type="entry name" value="GH-type_carb-bd"/>
</dbReference>
<dbReference type="InterPro" id="IPR008979">
    <property type="entry name" value="Galactose-bd-like_sf"/>
</dbReference>
<accession>A0A940PAQ5</accession>
<dbReference type="InterPro" id="IPR023230">
    <property type="entry name" value="Glyco_hydro_2_CS"/>
</dbReference>
<dbReference type="EC" id="3.2.1.23" evidence="3"/>
<comment type="similarity">
    <text evidence="2">Belongs to the glycosyl hydrolase 2 family.</text>
</comment>
<dbReference type="SUPFAM" id="SSF49303">
    <property type="entry name" value="beta-Galactosidase/glucuronidase domain"/>
    <property type="match status" value="2"/>
</dbReference>
<evidence type="ECO:0000313" key="9">
    <source>
        <dbReference type="Proteomes" id="UP000674938"/>
    </source>
</evidence>
<keyword evidence="5" id="KW-0326">Glycosidase</keyword>
<dbReference type="PANTHER" id="PTHR46323:SF2">
    <property type="entry name" value="BETA-GALACTOSIDASE"/>
    <property type="match status" value="1"/>
</dbReference>
<dbReference type="InterPro" id="IPR004199">
    <property type="entry name" value="B-gal_small/dom_5"/>
</dbReference>
<keyword evidence="4" id="KW-0378">Hydrolase</keyword>
<dbReference type="Gene3D" id="2.70.98.10">
    <property type="match status" value="1"/>
</dbReference>
<dbReference type="EMBL" id="JAEEGA010000011">
    <property type="protein sequence ID" value="MBP1042721.1"/>
    <property type="molecule type" value="Genomic_DNA"/>
</dbReference>
<proteinExistence type="inferred from homology"/>
<evidence type="ECO:0000259" key="7">
    <source>
        <dbReference type="SMART" id="SM01038"/>
    </source>
</evidence>
<dbReference type="SUPFAM" id="SSF51445">
    <property type="entry name" value="(Trans)glycosidases"/>
    <property type="match status" value="1"/>
</dbReference>
<dbReference type="GO" id="GO:0009341">
    <property type="term" value="C:beta-galactosidase complex"/>
    <property type="evidence" value="ECO:0007669"/>
    <property type="project" value="InterPro"/>
</dbReference>
<dbReference type="PANTHER" id="PTHR46323">
    <property type="entry name" value="BETA-GALACTOSIDASE"/>
    <property type="match status" value="1"/>
</dbReference>
<dbReference type="InterPro" id="IPR013783">
    <property type="entry name" value="Ig-like_fold"/>
</dbReference>
<dbReference type="PROSITE" id="PS00719">
    <property type="entry name" value="GLYCOSYL_HYDROL_F2_1"/>
    <property type="match status" value="1"/>
</dbReference>
<dbReference type="GO" id="GO:0030246">
    <property type="term" value="F:carbohydrate binding"/>
    <property type="evidence" value="ECO:0007669"/>
    <property type="project" value="InterPro"/>
</dbReference>
<feature type="domain" description="Beta galactosidase small chain/" evidence="7">
    <location>
        <begin position="677"/>
        <end position="945"/>
    </location>
</feature>
<dbReference type="GO" id="GO:0005990">
    <property type="term" value="P:lactose catabolic process"/>
    <property type="evidence" value="ECO:0007669"/>
    <property type="project" value="TreeGrafter"/>
</dbReference>
<dbReference type="Pfam" id="PF16353">
    <property type="entry name" value="LacZ_4"/>
    <property type="match status" value="1"/>
</dbReference>
<dbReference type="InterPro" id="IPR011013">
    <property type="entry name" value="Gal_mutarotase_sf_dom"/>
</dbReference>
<evidence type="ECO:0000256" key="5">
    <source>
        <dbReference type="ARBA" id="ARBA00023295"/>
    </source>
</evidence>
<dbReference type="InterPro" id="IPR006104">
    <property type="entry name" value="Glyco_hydro_2_N"/>
</dbReference>
<gene>
    <name evidence="8" type="ORF">I6N95_17020</name>
</gene>
<evidence type="ECO:0000256" key="6">
    <source>
        <dbReference type="ARBA" id="ARBA00032230"/>
    </source>
</evidence>
<evidence type="ECO:0000256" key="2">
    <source>
        <dbReference type="ARBA" id="ARBA00007401"/>
    </source>
</evidence>
<dbReference type="SMART" id="SM01038">
    <property type="entry name" value="Bgal_small_N"/>
    <property type="match status" value="1"/>
</dbReference>
<dbReference type="Gene3D" id="3.20.20.80">
    <property type="entry name" value="Glycosidases"/>
    <property type="match status" value="1"/>
</dbReference>